<reference evidence="1" key="1">
    <citation type="submission" date="2022-11" db="EMBL/GenBank/DDBJ databases">
        <authorList>
            <person name="Mo P."/>
        </authorList>
    </citation>
    <scope>NUCLEOTIDE SEQUENCE</scope>
    <source>
        <strain evidence="1">HUAS 11-8</strain>
    </source>
</reference>
<sequence length="141" mass="15420">MSTELAPVATISALATAAQRLIRITPAPTPSSVTLISPTRTIDLQPGWTPDPVHRLAGLLVWTHSLTGLTGTWWHTEDGHLYISLVGRGPFGVTVNTYSSIPFRLVKRLVRLPQGERESVTPDELYRLAIALREQTTEVAA</sequence>
<protein>
    <submittedName>
        <fullName evidence="1">Uncharacterized protein</fullName>
    </submittedName>
</protein>
<evidence type="ECO:0000313" key="1">
    <source>
        <dbReference type="EMBL" id="WAL66620.1"/>
    </source>
</evidence>
<dbReference type="Proteomes" id="UP001163203">
    <property type="component" value="Chromosome"/>
</dbReference>
<dbReference type="RefSeq" id="WP_268756752.1">
    <property type="nucleotide sequence ID" value="NZ_CP113836.1"/>
</dbReference>
<proteinExistence type="predicted"/>
<organism evidence="1 2">
    <name type="scientific">Amycolatopsis cynarae</name>
    <dbReference type="NCBI Taxonomy" id="2995223"/>
    <lineage>
        <taxon>Bacteria</taxon>
        <taxon>Bacillati</taxon>
        <taxon>Actinomycetota</taxon>
        <taxon>Actinomycetes</taxon>
        <taxon>Pseudonocardiales</taxon>
        <taxon>Pseudonocardiaceae</taxon>
        <taxon>Amycolatopsis</taxon>
    </lineage>
</organism>
<accession>A0ABY7B3W2</accession>
<evidence type="ECO:0000313" key="2">
    <source>
        <dbReference type="Proteomes" id="UP001163203"/>
    </source>
</evidence>
<dbReference type="EMBL" id="CP113836">
    <property type="protein sequence ID" value="WAL66620.1"/>
    <property type="molecule type" value="Genomic_DNA"/>
</dbReference>
<keyword evidence="2" id="KW-1185">Reference proteome</keyword>
<gene>
    <name evidence="1" type="ORF">ORV05_02040</name>
</gene>
<name>A0ABY7B3W2_9PSEU</name>